<organism evidence="1 2">
    <name type="scientific">Camellia lanceoleosa</name>
    <dbReference type="NCBI Taxonomy" id="1840588"/>
    <lineage>
        <taxon>Eukaryota</taxon>
        <taxon>Viridiplantae</taxon>
        <taxon>Streptophyta</taxon>
        <taxon>Embryophyta</taxon>
        <taxon>Tracheophyta</taxon>
        <taxon>Spermatophyta</taxon>
        <taxon>Magnoliopsida</taxon>
        <taxon>eudicotyledons</taxon>
        <taxon>Gunneridae</taxon>
        <taxon>Pentapetalae</taxon>
        <taxon>asterids</taxon>
        <taxon>Ericales</taxon>
        <taxon>Theaceae</taxon>
        <taxon>Camellia</taxon>
    </lineage>
</organism>
<name>A0ACC0IWH3_9ERIC</name>
<reference evidence="1 2" key="1">
    <citation type="journal article" date="2022" name="Plant J.">
        <title>Chromosome-level genome of Camellia lanceoleosa provides a valuable resource for understanding genome evolution and self-incompatibility.</title>
        <authorList>
            <person name="Gong W."/>
            <person name="Xiao S."/>
            <person name="Wang L."/>
            <person name="Liao Z."/>
            <person name="Chang Y."/>
            <person name="Mo W."/>
            <person name="Hu G."/>
            <person name="Li W."/>
            <person name="Zhao G."/>
            <person name="Zhu H."/>
            <person name="Hu X."/>
            <person name="Ji K."/>
            <person name="Xiang X."/>
            <person name="Song Q."/>
            <person name="Yuan D."/>
            <person name="Jin S."/>
            <person name="Zhang L."/>
        </authorList>
    </citation>
    <scope>NUCLEOTIDE SEQUENCE [LARGE SCALE GENOMIC DNA]</scope>
    <source>
        <strain evidence="1">SQ_2022a</strain>
    </source>
</reference>
<sequence length="92" mass="10648">MEIEHDFEKVQESKQETEVFTSNGNAPAVELVRDTLHKVCVDSIEDEAWKLLRESMVYYCASPIGRIAVKDPTRPLSVTLYLLYSFLIERRV</sequence>
<dbReference type="Proteomes" id="UP001060215">
    <property type="component" value="Chromosome 1"/>
</dbReference>
<evidence type="ECO:0000313" key="2">
    <source>
        <dbReference type="Proteomes" id="UP001060215"/>
    </source>
</evidence>
<dbReference type="EMBL" id="CM045758">
    <property type="protein sequence ID" value="KAI8029791.1"/>
    <property type="molecule type" value="Genomic_DNA"/>
</dbReference>
<evidence type="ECO:0000313" key="1">
    <source>
        <dbReference type="EMBL" id="KAI8029791.1"/>
    </source>
</evidence>
<keyword evidence="2" id="KW-1185">Reference proteome</keyword>
<accession>A0ACC0IWH3</accession>
<protein>
    <submittedName>
        <fullName evidence="1">Uncharacterized protein</fullName>
    </submittedName>
</protein>
<gene>
    <name evidence="1" type="ORF">LOK49_LG01G00374</name>
</gene>
<proteinExistence type="predicted"/>
<comment type="caution">
    <text evidence="1">The sequence shown here is derived from an EMBL/GenBank/DDBJ whole genome shotgun (WGS) entry which is preliminary data.</text>
</comment>